<dbReference type="RefSeq" id="WP_034422413.1">
    <property type="nucleotide sequence ID" value="NZ_CP045798.1"/>
</dbReference>
<name>A0A7G6E272_THEFR</name>
<proteinExistence type="inferred from homology"/>
<evidence type="ECO:0000256" key="4">
    <source>
        <dbReference type="ARBA" id="ARBA00022884"/>
    </source>
</evidence>
<keyword evidence="4 8" id="KW-0694">RNA-binding</keyword>
<dbReference type="GO" id="GO:0006412">
    <property type="term" value="P:translation"/>
    <property type="evidence" value="ECO:0007669"/>
    <property type="project" value="UniProtKB-UniRule"/>
</dbReference>
<dbReference type="InterPro" id="IPR036510">
    <property type="entry name" value="Ribosomal_bS20_sf"/>
</dbReference>
<evidence type="ECO:0000313" key="10">
    <source>
        <dbReference type="Proteomes" id="UP000515847"/>
    </source>
</evidence>
<keyword evidence="6 8" id="KW-0687">Ribonucleoprotein</keyword>
<evidence type="ECO:0000256" key="3">
    <source>
        <dbReference type="ARBA" id="ARBA00022730"/>
    </source>
</evidence>
<protein>
    <recommendedName>
        <fullName evidence="7 8">Small ribosomal subunit protein bS20</fullName>
    </recommendedName>
</protein>
<accession>A0A7G6E272</accession>
<dbReference type="Proteomes" id="UP000515847">
    <property type="component" value="Chromosome"/>
</dbReference>
<dbReference type="OrthoDB" id="9808392at2"/>
<evidence type="ECO:0000256" key="5">
    <source>
        <dbReference type="ARBA" id="ARBA00022980"/>
    </source>
</evidence>
<dbReference type="InterPro" id="IPR002583">
    <property type="entry name" value="Ribosomal_bS20"/>
</dbReference>
<evidence type="ECO:0000256" key="8">
    <source>
        <dbReference type="HAMAP-Rule" id="MF_00500"/>
    </source>
</evidence>
<dbReference type="NCBIfam" id="TIGR00029">
    <property type="entry name" value="S20"/>
    <property type="match status" value="1"/>
</dbReference>
<dbReference type="GO" id="GO:0005829">
    <property type="term" value="C:cytosol"/>
    <property type="evidence" value="ECO:0007669"/>
    <property type="project" value="TreeGrafter"/>
</dbReference>
<dbReference type="EMBL" id="CP045798">
    <property type="protein sequence ID" value="QNB46176.1"/>
    <property type="molecule type" value="Genomic_DNA"/>
</dbReference>
<evidence type="ECO:0000256" key="2">
    <source>
        <dbReference type="ARBA" id="ARBA00007634"/>
    </source>
</evidence>
<evidence type="ECO:0000256" key="1">
    <source>
        <dbReference type="ARBA" id="ARBA00003134"/>
    </source>
</evidence>
<keyword evidence="3 8" id="KW-0699">rRNA-binding</keyword>
<dbReference type="SUPFAM" id="SSF46992">
    <property type="entry name" value="Ribosomal protein S20"/>
    <property type="match status" value="1"/>
</dbReference>
<keyword evidence="10" id="KW-1185">Reference proteome</keyword>
<gene>
    <name evidence="8 9" type="primary">rpsT</name>
    <name evidence="9" type="ORF">BR63_07525</name>
</gene>
<comment type="function">
    <text evidence="1 8">Binds directly to 16S ribosomal RNA.</text>
</comment>
<dbReference type="Pfam" id="PF01649">
    <property type="entry name" value="Ribosomal_S20p"/>
    <property type="match status" value="1"/>
</dbReference>
<keyword evidence="5 8" id="KW-0689">Ribosomal protein</keyword>
<dbReference type="PANTHER" id="PTHR33398">
    <property type="entry name" value="30S RIBOSOMAL PROTEIN S20"/>
    <property type="match status" value="1"/>
</dbReference>
<dbReference type="Gene3D" id="1.20.58.110">
    <property type="entry name" value="Ribosomal protein S20"/>
    <property type="match status" value="1"/>
</dbReference>
<dbReference type="GO" id="GO:0070181">
    <property type="term" value="F:small ribosomal subunit rRNA binding"/>
    <property type="evidence" value="ECO:0007669"/>
    <property type="project" value="TreeGrafter"/>
</dbReference>
<dbReference type="GO" id="GO:0003735">
    <property type="term" value="F:structural constituent of ribosome"/>
    <property type="evidence" value="ECO:0007669"/>
    <property type="project" value="InterPro"/>
</dbReference>
<dbReference type="GO" id="GO:0015935">
    <property type="term" value="C:small ribosomal subunit"/>
    <property type="evidence" value="ECO:0007669"/>
    <property type="project" value="TreeGrafter"/>
</dbReference>
<comment type="similarity">
    <text evidence="2 8">Belongs to the bacterial ribosomal protein bS20 family.</text>
</comment>
<dbReference type="PANTHER" id="PTHR33398:SF1">
    <property type="entry name" value="SMALL RIBOSOMAL SUBUNIT PROTEIN BS20C"/>
    <property type="match status" value="1"/>
</dbReference>
<sequence length="88" mass="9862">MANIKSALKRAKIARIRTVRNAAYKSMMKTAVRRFENALKGADLEAAKDTLVRAIRVIDKLAAKGIIHKNMAARKKSRLTRRLNKTAS</sequence>
<reference evidence="9 10" key="1">
    <citation type="journal article" date="2019" name="Front. Microbiol.">
        <title>Thermoanaerosceptrum fracticalcis gen. nov. sp. nov., a Novel Fumarate-Fermenting Microorganism From a Deep Fractured Carbonate Aquifer of the US Great Basin.</title>
        <authorList>
            <person name="Hamilton-Brehm S.D."/>
            <person name="Stewart L.E."/>
            <person name="Zavarin M."/>
            <person name="Caldwell M."/>
            <person name="Lawson P.A."/>
            <person name="Onstott T.C."/>
            <person name="Grzymski J."/>
            <person name="Neveux I."/>
            <person name="Lollar B.S."/>
            <person name="Russell C.E."/>
            <person name="Moser D.P."/>
        </authorList>
    </citation>
    <scope>NUCLEOTIDE SEQUENCE [LARGE SCALE GENOMIC DNA]</scope>
    <source>
        <strain evidence="9 10">DRI-13</strain>
    </source>
</reference>
<dbReference type="KEGG" id="tfr:BR63_07525"/>
<evidence type="ECO:0000256" key="7">
    <source>
        <dbReference type="ARBA" id="ARBA00035136"/>
    </source>
</evidence>
<dbReference type="AlphaFoldDB" id="A0A7G6E272"/>
<dbReference type="FunFam" id="1.20.58.110:FF:000001">
    <property type="entry name" value="30S ribosomal protein S20"/>
    <property type="match status" value="1"/>
</dbReference>
<evidence type="ECO:0000256" key="6">
    <source>
        <dbReference type="ARBA" id="ARBA00023274"/>
    </source>
</evidence>
<dbReference type="HAMAP" id="MF_00500">
    <property type="entry name" value="Ribosomal_bS20"/>
    <property type="match status" value="1"/>
</dbReference>
<evidence type="ECO:0000313" key="9">
    <source>
        <dbReference type="EMBL" id="QNB46176.1"/>
    </source>
</evidence>
<organism evidence="9 10">
    <name type="scientific">Thermanaerosceptrum fracticalcis</name>
    <dbReference type="NCBI Taxonomy" id="1712410"/>
    <lineage>
        <taxon>Bacteria</taxon>
        <taxon>Bacillati</taxon>
        <taxon>Bacillota</taxon>
        <taxon>Clostridia</taxon>
        <taxon>Eubacteriales</taxon>
        <taxon>Peptococcaceae</taxon>
        <taxon>Thermanaerosceptrum</taxon>
    </lineage>
</organism>